<evidence type="ECO:0000313" key="1">
    <source>
        <dbReference type="EMBL" id="MCJ2543937.1"/>
    </source>
</evidence>
<name>A0ABT0CDS5_THEVL</name>
<reference evidence="1" key="1">
    <citation type="submission" date="2021-02" db="EMBL/GenBank/DDBJ databases">
        <title>The CRISPR/cas machinery reduction and long-range gene transfer in the hot spring cyanobacterium Synechococcus.</title>
        <authorList>
            <person name="Dvorak P."/>
            <person name="Jahodarova E."/>
            <person name="Hasler P."/>
            <person name="Poulickova A."/>
        </authorList>
    </citation>
    <scope>NUCLEOTIDE SEQUENCE</scope>
    <source>
        <strain evidence="1">Rupite</strain>
    </source>
</reference>
<organism evidence="1 2">
    <name type="scientific">Thermostichus vulcanus str. 'Rupite'</name>
    <dbReference type="NCBI Taxonomy" id="2813851"/>
    <lineage>
        <taxon>Bacteria</taxon>
        <taxon>Bacillati</taxon>
        <taxon>Cyanobacteriota</taxon>
        <taxon>Cyanophyceae</taxon>
        <taxon>Thermostichales</taxon>
        <taxon>Thermostichaceae</taxon>
        <taxon>Thermostichus</taxon>
    </lineage>
</organism>
<keyword evidence="2" id="KW-1185">Reference proteome</keyword>
<dbReference type="RefSeq" id="WP_244352006.1">
    <property type="nucleotide sequence ID" value="NZ_JAFIRA010000041.1"/>
</dbReference>
<accession>A0ABT0CDS5</accession>
<dbReference type="Proteomes" id="UP000830835">
    <property type="component" value="Unassembled WGS sequence"/>
</dbReference>
<evidence type="ECO:0000313" key="2">
    <source>
        <dbReference type="Proteomes" id="UP000830835"/>
    </source>
</evidence>
<protein>
    <submittedName>
        <fullName evidence="1">Uncharacterized protein</fullName>
    </submittedName>
</protein>
<proteinExistence type="predicted"/>
<dbReference type="EMBL" id="JAFIRA010000041">
    <property type="protein sequence ID" value="MCJ2543937.1"/>
    <property type="molecule type" value="Genomic_DNA"/>
</dbReference>
<gene>
    <name evidence="1" type="ORF">JX360_13665</name>
</gene>
<sequence>MWPVLLLAIYGGGVWYSARKADRIYSGSQKWVVSALWPILLASNRQFRQNFRRPLNK</sequence>
<comment type="caution">
    <text evidence="1">The sequence shown here is derived from an EMBL/GenBank/DDBJ whole genome shotgun (WGS) entry which is preliminary data.</text>
</comment>